<dbReference type="InterPro" id="IPR011059">
    <property type="entry name" value="Metal-dep_hydrolase_composite"/>
</dbReference>
<dbReference type="InterPro" id="IPR032466">
    <property type="entry name" value="Metal_Hydrolase"/>
</dbReference>
<dbReference type="EMBL" id="QFFJ01000002">
    <property type="protein sequence ID" value="RBL90143.1"/>
    <property type="molecule type" value="Genomic_DNA"/>
</dbReference>
<gene>
    <name evidence="2" type="ORF">DF182_27130</name>
</gene>
<dbReference type="GO" id="GO:0016810">
    <property type="term" value="F:hydrolase activity, acting on carbon-nitrogen (but not peptide) bonds"/>
    <property type="evidence" value="ECO:0007669"/>
    <property type="project" value="InterPro"/>
</dbReference>
<dbReference type="PANTHER" id="PTHR22642:SF2">
    <property type="entry name" value="PROTEIN LONG AFTER FAR-RED 3"/>
    <property type="match status" value="1"/>
</dbReference>
<dbReference type="Gene3D" id="3.20.20.140">
    <property type="entry name" value="Metal-dependent hydrolases"/>
    <property type="match status" value="1"/>
</dbReference>
<accession>A0A365XUX8</accession>
<dbReference type="OrthoDB" id="9767366at2"/>
<dbReference type="PANTHER" id="PTHR22642">
    <property type="entry name" value="IMIDAZOLONEPROPIONASE"/>
    <property type="match status" value="1"/>
</dbReference>
<dbReference type="CDD" id="cd01300">
    <property type="entry name" value="YtcJ_like"/>
    <property type="match status" value="1"/>
</dbReference>
<proteinExistence type="predicted"/>
<organism evidence="2 3">
    <name type="scientific">Chitinophaga flava</name>
    <dbReference type="NCBI Taxonomy" id="2259036"/>
    <lineage>
        <taxon>Bacteria</taxon>
        <taxon>Pseudomonadati</taxon>
        <taxon>Bacteroidota</taxon>
        <taxon>Chitinophagia</taxon>
        <taxon>Chitinophagales</taxon>
        <taxon>Chitinophagaceae</taxon>
        <taxon>Chitinophaga</taxon>
    </lineage>
</organism>
<keyword evidence="3" id="KW-1185">Reference proteome</keyword>
<dbReference type="SUPFAM" id="SSF51556">
    <property type="entry name" value="Metallo-dependent hydrolases"/>
    <property type="match status" value="1"/>
</dbReference>
<dbReference type="Proteomes" id="UP000253410">
    <property type="component" value="Unassembled WGS sequence"/>
</dbReference>
<dbReference type="InterPro" id="IPR013108">
    <property type="entry name" value="Amidohydro_3"/>
</dbReference>
<dbReference type="Gene3D" id="2.30.40.10">
    <property type="entry name" value="Urease, subunit C, domain 1"/>
    <property type="match status" value="1"/>
</dbReference>
<sequence>MKKVLLFLLLPLGALLAFLGFKRAKEPPADYIIKGIVRTMEEDAHPVAKPSECVVITGDQISFVGSFQDAKNNYYKEGTTEIIDCTNNLVIPGFMDAHAHIGIASLTAPLADLSGPPYGHVTSIPILRDSLGAYITRNYPPHSNTMIIGNNYDDSQLDGHQQPTKEDLDKIDPNHPIYIVHVSGHMGVANSKFLQLLNFNDNTPDTAKGGTVVKNNGKLTGLLLENAHLYALSVAQGLATPPGLTQEQQYQSGLALLKEQEKLWFKYGITTMCEGRANPELIALIKRANQEDKLLGDYIVLPDFDSNPDLSQFKSSYNKYDKHFKIGAIKLTFDGSPQGKDAFLSKPYETPMIGQDSTYHGHPIYNYQTALANVRKVEQAGMPVHIHMNGDSAIDMALKIFETLKKEKNAKGEPLIKQQTPNVLIHCQTSRKEQLKMMKNLQPYVIPSFFPTHVYVWGDWYVQNVLGNPRAQYISPLKDADDLSLDFTIHTDAPITPPDLLAGVYGAVNRLTQTGNPLGLDQRISAYRALRAITKDVAHQWGEQATKGKLEKGYKADIIVLNNDIITVDPKLIKKTMVLYTFKDGKCVYATAGRLPPRIPGYK</sequence>
<comment type="caution">
    <text evidence="2">The sequence shown here is derived from an EMBL/GenBank/DDBJ whole genome shotgun (WGS) entry which is preliminary data.</text>
</comment>
<feature type="domain" description="Amidohydrolase 3" evidence="1">
    <location>
        <begin position="81"/>
        <end position="589"/>
    </location>
</feature>
<dbReference type="SUPFAM" id="SSF51338">
    <property type="entry name" value="Composite domain of metallo-dependent hydrolases"/>
    <property type="match status" value="1"/>
</dbReference>
<dbReference type="Pfam" id="PF07969">
    <property type="entry name" value="Amidohydro_3"/>
    <property type="match status" value="1"/>
</dbReference>
<name>A0A365XUX8_9BACT</name>
<reference evidence="2 3" key="1">
    <citation type="submission" date="2018-05" db="EMBL/GenBank/DDBJ databases">
        <title>Chitinophaga sp. K3CV102501T nov., isolated from isolated from a monsoon evergreen broad-leaved forest soil.</title>
        <authorList>
            <person name="Lv Y."/>
        </authorList>
    </citation>
    <scope>NUCLEOTIDE SEQUENCE [LARGE SCALE GENOMIC DNA]</scope>
    <source>
        <strain evidence="2 3">GDMCC 1.1325</strain>
    </source>
</reference>
<evidence type="ECO:0000259" key="1">
    <source>
        <dbReference type="Pfam" id="PF07969"/>
    </source>
</evidence>
<dbReference type="InterPro" id="IPR033932">
    <property type="entry name" value="YtcJ-like"/>
</dbReference>
<protein>
    <recommendedName>
        <fullName evidence="1">Amidohydrolase 3 domain-containing protein</fullName>
    </recommendedName>
</protein>
<dbReference type="AlphaFoldDB" id="A0A365XUX8"/>
<dbReference type="Gene3D" id="3.10.310.70">
    <property type="match status" value="1"/>
</dbReference>
<evidence type="ECO:0000313" key="3">
    <source>
        <dbReference type="Proteomes" id="UP000253410"/>
    </source>
</evidence>
<evidence type="ECO:0000313" key="2">
    <source>
        <dbReference type="EMBL" id="RBL90143.1"/>
    </source>
</evidence>
<dbReference type="RefSeq" id="WP_113618894.1">
    <property type="nucleotide sequence ID" value="NZ_QFFJ01000002.1"/>
</dbReference>